<protein>
    <submittedName>
        <fullName evidence="2">Uncharacterized protein</fullName>
    </submittedName>
</protein>
<dbReference type="RefSeq" id="WP_126695134.1">
    <property type="nucleotide sequence ID" value="NZ_RXOF01000014.1"/>
</dbReference>
<sequence length="187" mass="20638">MPHSPLRSALLPGLVAALLALPARAQQPDSVFHPPALQPVFVPKYFPVYLLNARLIVGDRGLRAIGPQAIQNFELYRSVLATPVRWRSLVPHGLMVLTLKKEVRLRLSSRSQAQIRRRLKLPAAARFELDGLPLEDAKLRIATADIEALDIKTAPGAAPVINVRLVRLPPRPHPPGTILIQGLTRQQ</sequence>
<proteinExistence type="predicted"/>
<feature type="chain" id="PRO_5018572399" evidence="1">
    <location>
        <begin position="26"/>
        <end position="187"/>
    </location>
</feature>
<feature type="signal peptide" evidence="1">
    <location>
        <begin position="1"/>
        <end position="25"/>
    </location>
</feature>
<reference evidence="2 3" key="1">
    <citation type="submission" date="2018-12" db="EMBL/GenBank/DDBJ databases">
        <title>Hymenobacter gummosus sp. nov., isolated from a spring.</title>
        <authorList>
            <person name="Nie L."/>
        </authorList>
    </citation>
    <scope>NUCLEOTIDE SEQUENCE [LARGE SCALE GENOMIC DNA]</scope>
    <source>
        <strain evidence="2 3">KCTC 52166</strain>
    </source>
</reference>
<comment type="caution">
    <text evidence="2">The sequence shown here is derived from an EMBL/GenBank/DDBJ whole genome shotgun (WGS) entry which is preliminary data.</text>
</comment>
<name>A0A3S0H2H1_9BACT</name>
<evidence type="ECO:0000313" key="2">
    <source>
        <dbReference type="EMBL" id="RTQ46814.1"/>
    </source>
</evidence>
<dbReference type="OrthoDB" id="886872at2"/>
<gene>
    <name evidence="2" type="ORF">EJV47_20800</name>
</gene>
<keyword evidence="3" id="KW-1185">Reference proteome</keyword>
<dbReference type="Proteomes" id="UP000282184">
    <property type="component" value="Unassembled WGS sequence"/>
</dbReference>
<organism evidence="2 3">
    <name type="scientific">Hymenobacter gummosus</name>
    <dbReference type="NCBI Taxonomy" id="1776032"/>
    <lineage>
        <taxon>Bacteria</taxon>
        <taxon>Pseudomonadati</taxon>
        <taxon>Bacteroidota</taxon>
        <taxon>Cytophagia</taxon>
        <taxon>Cytophagales</taxon>
        <taxon>Hymenobacteraceae</taxon>
        <taxon>Hymenobacter</taxon>
    </lineage>
</organism>
<keyword evidence="1" id="KW-0732">Signal</keyword>
<evidence type="ECO:0000256" key="1">
    <source>
        <dbReference type="SAM" id="SignalP"/>
    </source>
</evidence>
<dbReference type="AlphaFoldDB" id="A0A3S0H2H1"/>
<accession>A0A3S0H2H1</accession>
<dbReference type="EMBL" id="RXOF01000014">
    <property type="protein sequence ID" value="RTQ46814.1"/>
    <property type="molecule type" value="Genomic_DNA"/>
</dbReference>
<evidence type="ECO:0000313" key="3">
    <source>
        <dbReference type="Proteomes" id="UP000282184"/>
    </source>
</evidence>